<dbReference type="EMBL" id="CAIX01000239">
    <property type="protein sequence ID" value="CCI10433.1"/>
    <property type="molecule type" value="Genomic_DNA"/>
</dbReference>
<gene>
    <name evidence="1" type="ORF">BN9_098090</name>
</gene>
<evidence type="ECO:0000313" key="1">
    <source>
        <dbReference type="EMBL" id="CCI10433.1"/>
    </source>
</evidence>
<dbReference type="InParanoid" id="A0A024FTJ2"/>
<keyword evidence="2" id="KW-1185">Reference proteome</keyword>
<proteinExistence type="predicted"/>
<dbReference type="AlphaFoldDB" id="A0A024FTJ2"/>
<name>A0A024FTJ2_9STRA</name>
<evidence type="ECO:0000313" key="2">
    <source>
        <dbReference type="Proteomes" id="UP000053237"/>
    </source>
</evidence>
<organism evidence="1 2">
    <name type="scientific">Albugo candida</name>
    <dbReference type="NCBI Taxonomy" id="65357"/>
    <lineage>
        <taxon>Eukaryota</taxon>
        <taxon>Sar</taxon>
        <taxon>Stramenopiles</taxon>
        <taxon>Oomycota</taxon>
        <taxon>Peronosporomycetes</taxon>
        <taxon>Albuginales</taxon>
        <taxon>Albuginaceae</taxon>
        <taxon>Albugo</taxon>
    </lineage>
</organism>
<accession>A0A024FTJ2</accession>
<sequence>MRLFSTLSAWYTSVVEAFIRLIAGSTRLPLLNTTQAIYDNPSACDSSQSLPLLVERNRNSCLSIFTSLPSTLQPRFTMRAQSIRHTKICAHRSYPLSIILVIEGGNRTRRLPSVSITISFQFLRSDQAG</sequence>
<dbReference type="Proteomes" id="UP000053237">
    <property type="component" value="Unassembled WGS sequence"/>
</dbReference>
<reference evidence="1 2" key="1">
    <citation type="submission" date="2012-05" db="EMBL/GenBank/DDBJ databases">
        <title>Recombination and specialization in a pathogen metapopulation.</title>
        <authorList>
            <person name="Gardiner A."/>
            <person name="Kemen E."/>
            <person name="Schultz-Larsen T."/>
            <person name="MacLean D."/>
            <person name="Van Oosterhout C."/>
            <person name="Jones J.D.G."/>
        </authorList>
    </citation>
    <scope>NUCLEOTIDE SEQUENCE [LARGE SCALE GENOMIC DNA]</scope>
    <source>
        <strain evidence="1 2">Ac Nc2</strain>
    </source>
</reference>
<protein>
    <submittedName>
        <fullName evidence="1">Uncharacterized protein</fullName>
    </submittedName>
</protein>
<comment type="caution">
    <text evidence="1">The sequence shown here is derived from an EMBL/GenBank/DDBJ whole genome shotgun (WGS) entry which is preliminary data.</text>
</comment>